<dbReference type="GO" id="GO:0030313">
    <property type="term" value="C:cell envelope"/>
    <property type="evidence" value="ECO:0007669"/>
    <property type="project" value="UniProtKB-SubCell"/>
</dbReference>
<dbReference type="PROSITE" id="PS51257">
    <property type="entry name" value="PROKAR_LIPOPROTEIN"/>
    <property type="match status" value="1"/>
</dbReference>
<comment type="subcellular location">
    <subcellularLocation>
        <location evidence="1">Cell envelope</location>
    </subcellularLocation>
</comment>
<dbReference type="Pfam" id="PF07161">
    <property type="entry name" value="LppX_LprAFG"/>
    <property type="match status" value="1"/>
</dbReference>
<name>A0A8I0ET10_9ACTN</name>
<feature type="chain" id="PRO_5038602513" evidence="4">
    <location>
        <begin position="20"/>
        <end position="228"/>
    </location>
</feature>
<evidence type="ECO:0000256" key="1">
    <source>
        <dbReference type="ARBA" id="ARBA00004196"/>
    </source>
</evidence>
<evidence type="ECO:0000256" key="4">
    <source>
        <dbReference type="SAM" id="SignalP"/>
    </source>
</evidence>
<feature type="signal peptide" evidence="4">
    <location>
        <begin position="1"/>
        <end position="19"/>
    </location>
</feature>
<sequence length="228" mass="23578">MFSRLLTATLLTSTLLLTACTGDDADSGDAAERLDTAAQALADAQSLDISLATSSLPDGVRGLLSAKGVGDHSPAFSGDVKIVAGGATIGAEVIAVDDKVYAKTGFSPVWAPLDPKSLGAPDPADLLGSDADSGLAGLLKVTTDVETGDKSRDGDTVLTEIEGDIPGDRIATLIPTADQNENFDVVYRLTDDDELHDAKITGPFYGDDDVTYTVELQPRDEPADITAP</sequence>
<keyword evidence="3" id="KW-1003">Cell membrane</keyword>
<dbReference type="SUPFAM" id="SSF89392">
    <property type="entry name" value="Prokaryotic lipoproteins and lipoprotein localization factors"/>
    <property type="match status" value="1"/>
</dbReference>
<evidence type="ECO:0000313" key="5">
    <source>
        <dbReference type="EMBL" id="MBC9224876.1"/>
    </source>
</evidence>
<dbReference type="RefSeq" id="WP_187768329.1">
    <property type="nucleotide sequence ID" value="NZ_JACTVM010000001.1"/>
</dbReference>
<dbReference type="InterPro" id="IPR009830">
    <property type="entry name" value="LppX/LprAFG"/>
</dbReference>
<gene>
    <name evidence="5" type="ORF">IBG24_00945</name>
</gene>
<dbReference type="EMBL" id="JACTVM010000001">
    <property type="protein sequence ID" value="MBC9224876.1"/>
    <property type="molecule type" value="Genomic_DNA"/>
</dbReference>
<comment type="similarity">
    <text evidence="2">Belongs to the LppX/LprAFG lipoprotein family.</text>
</comment>
<dbReference type="InterPro" id="IPR029046">
    <property type="entry name" value="LolA/LolB/LppX"/>
</dbReference>
<reference evidence="5" key="1">
    <citation type="submission" date="2020-09" db="EMBL/GenBank/DDBJ databases">
        <title>Novel species in genus Aeromicrobium.</title>
        <authorList>
            <person name="Zhang G."/>
        </authorList>
    </citation>
    <scope>NUCLEOTIDE SEQUENCE</scope>
    <source>
        <strain evidence="5">Zg-636</strain>
    </source>
</reference>
<keyword evidence="3" id="KW-0472">Membrane</keyword>
<proteinExistence type="inferred from homology"/>
<dbReference type="CDD" id="cd16334">
    <property type="entry name" value="LppX-like"/>
    <property type="match status" value="1"/>
</dbReference>
<comment type="caution">
    <text evidence="5">The sequence shown here is derived from an EMBL/GenBank/DDBJ whole genome shotgun (WGS) entry which is preliminary data.</text>
</comment>
<keyword evidence="5" id="KW-0449">Lipoprotein</keyword>
<dbReference type="Gene3D" id="2.50.20.20">
    <property type="match status" value="1"/>
</dbReference>
<evidence type="ECO:0000313" key="6">
    <source>
        <dbReference type="Proteomes" id="UP000620591"/>
    </source>
</evidence>
<evidence type="ECO:0000256" key="2">
    <source>
        <dbReference type="ARBA" id="ARBA00009194"/>
    </source>
</evidence>
<protein>
    <submittedName>
        <fullName evidence="5">LppX_LprAFG lipoprotein</fullName>
    </submittedName>
</protein>
<accession>A0A8I0ET10</accession>
<dbReference type="AlphaFoldDB" id="A0A8I0ET10"/>
<dbReference type="Proteomes" id="UP000620591">
    <property type="component" value="Unassembled WGS sequence"/>
</dbReference>
<evidence type="ECO:0000256" key="3">
    <source>
        <dbReference type="ARBA" id="ARBA00022475"/>
    </source>
</evidence>
<organism evidence="5 6">
    <name type="scientific">Aeromicrobium senzhongii</name>
    <dbReference type="NCBI Taxonomy" id="2663859"/>
    <lineage>
        <taxon>Bacteria</taxon>
        <taxon>Bacillati</taxon>
        <taxon>Actinomycetota</taxon>
        <taxon>Actinomycetes</taxon>
        <taxon>Propionibacteriales</taxon>
        <taxon>Nocardioidaceae</taxon>
        <taxon>Aeromicrobium</taxon>
    </lineage>
</organism>
<keyword evidence="4" id="KW-0732">Signal</keyword>